<dbReference type="Gene3D" id="1.20.1250.20">
    <property type="entry name" value="MFS general substrate transporter like domains"/>
    <property type="match status" value="1"/>
</dbReference>
<accession>A0A178LYE4</accession>
<feature type="transmembrane region" description="Helical" evidence="6">
    <location>
        <begin position="89"/>
        <end position="107"/>
    </location>
</feature>
<keyword evidence="8" id="KW-1185">Reference proteome</keyword>
<feature type="transmembrane region" description="Helical" evidence="6">
    <location>
        <begin position="277"/>
        <end position="293"/>
    </location>
</feature>
<reference evidence="7 8" key="1">
    <citation type="submission" date="2016-04" db="EMBL/GenBank/DDBJ databases">
        <title>Chloroflexus islandicus sp. nov., a thermophilic filamentous anoxygenic phototrophic bacterium from geyser Strokkur (Iceland).</title>
        <authorList>
            <person name="Gaisin V.A."/>
            <person name="Kalashnikov A.M."/>
            <person name="Sukhacheva M.V."/>
            <person name="Grouzdev D.S."/>
            <person name="Ivanov T.M."/>
            <person name="Kuznetsov B."/>
            <person name="Gorlenko V.M."/>
        </authorList>
    </citation>
    <scope>NUCLEOTIDE SEQUENCE [LARGE SCALE GENOMIC DNA]</scope>
    <source>
        <strain evidence="8">isl-2</strain>
    </source>
</reference>
<feature type="transmembrane region" description="Helical" evidence="6">
    <location>
        <begin position="45"/>
        <end position="68"/>
    </location>
</feature>
<dbReference type="RefSeq" id="WP_066791002.1">
    <property type="nucleotide sequence ID" value="NZ_LWQS01000096.1"/>
</dbReference>
<dbReference type="STRING" id="1707952.A6A03_19470"/>
<evidence type="ECO:0000256" key="5">
    <source>
        <dbReference type="ARBA" id="ARBA00023136"/>
    </source>
</evidence>
<proteinExistence type="inferred from homology"/>
<dbReference type="SUPFAM" id="SSF103473">
    <property type="entry name" value="MFS general substrate transporter"/>
    <property type="match status" value="1"/>
</dbReference>
<evidence type="ECO:0000256" key="4">
    <source>
        <dbReference type="ARBA" id="ARBA00022989"/>
    </source>
</evidence>
<dbReference type="EMBL" id="LWQS01000096">
    <property type="protein sequence ID" value="OAN39810.1"/>
    <property type="molecule type" value="Genomic_DNA"/>
</dbReference>
<evidence type="ECO:0000256" key="2">
    <source>
        <dbReference type="ARBA" id="ARBA00008412"/>
    </source>
</evidence>
<gene>
    <name evidence="7" type="ORF">A6A03_19470</name>
</gene>
<name>A0A178LYE4_9CHLR</name>
<evidence type="ECO:0000313" key="8">
    <source>
        <dbReference type="Proteomes" id="UP000078287"/>
    </source>
</evidence>
<dbReference type="InterPro" id="IPR026036">
    <property type="entry name" value="PucC"/>
</dbReference>
<dbReference type="OrthoDB" id="144773at2"/>
<dbReference type="Pfam" id="PF03209">
    <property type="entry name" value="PUCC"/>
    <property type="match status" value="1"/>
</dbReference>
<feature type="transmembrane region" description="Helical" evidence="6">
    <location>
        <begin position="367"/>
        <end position="388"/>
    </location>
</feature>
<feature type="transmembrane region" description="Helical" evidence="6">
    <location>
        <begin position="238"/>
        <end position="257"/>
    </location>
</feature>
<dbReference type="PANTHER" id="PTHR23538:SF1">
    <property type="entry name" value="44.5 KD BACTERIOCHLOROPHYLL SYNTHASE SUBUNIT"/>
    <property type="match status" value="1"/>
</dbReference>
<dbReference type="AlphaFoldDB" id="A0A178LYE4"/>
<sequence length="448" mass="48304">MDAKEQRLNVPRTLKLGTFHIGSSFIDLLTSGVLNRVLITDLALAATPVALLSALRYLLAPLSIWAGYRSDLRPAGTLRRLPFIWGGRLPMLLSLPILPFVTGLLAADPSSLLGWGLALFAFLIYGVGTLISGATYLSLVRDSAPPARRGQALAIVQVFLVISFPVAGVIYGRLMPVYDQASFWRLVLIGMTVAFAFIAFALWRAERPAETPVDADPTPPEPFLPLLRQMWSDQRARWFFLFLALGAVSAFAQDAVLEPFGGDVFGLDNGQTTRFNAYWGVGVVISLLGTVYFTRHRAAHEQTSVAMVGLAFTALPLFLLGMIAITEWQALLIPVLFMFGLGFGVYTVGAVSLLAAMTTERHAAAYLGLWSMTQLLFRGLGIFAGGAVRDVALWASGSYTIAYASVFMLEAIGLVACILILQRVDVPGFVRGESRPLGATATLAAADG</sequence>
<feature type="transmembrane region" description="Helical" evidence="6">
    <location>
        <begin position="400"/>
        <end position="421"/>
    </location>
</feature>
<comment type="similarity">
    <text evidence="2">Belongs to the PucC family.</text>
</comment>
<comment type="caution">
    <text evidence="7">The sequence shown here is derived from an EMBL/GenBank/DDBJ whole genome shotgun (WGS) entry which is preliminary data.</text>
</comment>
<protein>
    <submittedName>
        <fullName evidence="7">PUCC protein</fullName>
    </submittedName>
</protein>
<comment type="subcellular location">
    <subcellularLocation>
        <location evidence="1">Membrane</location>
        <topology evidence="1">Multi-pass membrane protein</topology>
    </subcellularLocation>
</comment>
<dbReference type="PANTHER" id="PTHR23538">
    <property type="entry name" value="44.5 KD BACTERIOCHLOROPHYLL SYNTHASE SUBUNIT"/>
    <property type="match status" value="1"/>
</dbReference>
<dbReference type="InterPro" id="IPR036259">
    <property type="entry name" value="MFS_trans_sf"/>
</dbReference>
<evidence type="ECO:0000256" key="6">
    <source>
        <dbReference type="SAM" id="Phobius"/>
    </source>
</evidence>
<keyword evidence="3 6" id="KW-0812">Transmembrane</keyword>
<dbReference type="Proteomes" id="UP000078287">
    <property type="component" value="Unassembled WGS sequence"/>
</dbReference>
<feature type="transmembrane region" description="Helical" evidence="6">
    <location>
        <begin position="152"/>
        <end position="171"/>
    </location>
</feature>
<keyword evidence="4 6" id="KW-1133">Transmembrane helix</keyword>
<dbReference type="InterPro" id="IPR004896">
    <property type="entry name" value="PucC-rel"/>
</dbReference>
<feature type="transmembrane region" description="Helical" evidence="6">
    <location>
        <begin position="183"/>
        <end position="203"/>
    </location>
</feature>
<evidence type="ECO:0000313" key="7">
    <source>
        <dbReference type="EMBL" id="OAN39810.1"/>
    </source>
</evidence>
<keyword evidence="5 6" id="KW-0472">Membrane</keyword>
<feature type="transmembrane region" description="Helical" evidence="6">
    <location>
        <begin position="113"/>
        <end position="140"/>
    </location>
</feature>
<organism evidence="7 8">
    <name type="scientific">Chloroflexus islandicus</name>
    <dbReference type="NCBI Taxonomy" id="1707952"/>
    <lineage>
        <taxon>Bacteria</taxon>
        <taxon>Bacillati</taxon>
        <taxon>Chloroflexota</taxon>
        <taxon>Chloroflexia</taxon>
        <taxon>Chloroflexales</taxon>
        <taxon>Chloroflexineae</taxon>
        <taxon>Chloroflexaceae</taxon>
        <taxon>Chloroflexus</taxon>
    </lineage>
</organism>
<evidence type="ECO:0000256" key="1">
    <source>
        <dbReference type="ARBA" id="ARBA00004141"/>
    </source>
</evidence>
<dbReference type="GO" id="GO:0016020">
    <property type="term" value="C:membrane"/>
    <property type="evidence" value="ECO:0007669"/>
    <property type="project" value="UniProtKB-SubCell"/>
</dbReference>
<feature type="transmembrane region" description="Helical" evidence="6">
    <location>
        <begin position="331"/>
        <end position="355"/>
    </location>
</feature>
<feature type="transmembrane region" description="Helical" evidence="6">
    <location>
        <begin position="305"/>
        <end position="325"/>
    </location>
</feature>
<dbReference type="CDD" id="cd06176">
    <property type="entry name" value="MFS_BCD_PucC-like"/>
    <property type="match status" value="1"/>
</dbReference>
<evidence type="ECO:0000256" key="3">
    <source>
        <dbReference type="ARBA" id="ARBA00022692"/>
    </source>
</evidence>